<dbReference type="Gene3D" id="3.40.30.10">
    <property type="entry name" value="Glutaredoxin"/>
    <property type="match status" value="1"/>
</dbReference>
<evidence type="ECO:0000259" key="9">
    <source>
        <dbReference type="PROSITE" id="PS51352"/>
    </source>
</evidence>
<dbReference type="InterPro" id="IPR013766">
    <property type="entry name" value="Thioredoxin_domain"/>
</dbReference>
<name>A0A023BD87_GRENI</name>
<dbReference type="PANTHER" id="PTHR18929:SF132">
    <property type="entry name" value="PROTEIN DISULFIDE-ISOMERASE A3"/>
    <property type="match status" value="1"/>
</dbReference>
<proteinExistence type="inferred from homology"/>
<comment type="catalytic activity">
    <reaction evidence="1">
        <text>Catalyzes the rearrangement of -S-S- bonds in proteins.</text>
        <dbReference type="EC" id="5.3.4.1"/>
    </reaction>
</comment>
<evidence type="ECO:0000256" key="4">
    <source>
        <dbReference type="ARBA" id="ARBA00012723"/>
    </source>
</evidence>
<evidence type="ECO:0000313" key="10">
    <source>
        <dbReference type="EMBL" id="EZG88153.1"/>
    </source>
</evidence>
<dbReference type="VEuPathDB" id="CryptoDB:GNI_005530"/>
<dbReference type="InterPro" id="IPR017937">
    <property type="entry name" value="Thioredoxin_CS"/>
</dbReference>
<feature type="region of interest" description="Disordered" evidence="8">
    <location>
        <begin position="184"/>
        <end position="217"/>
    </location>
</feature>
<evidence type="ECO:0000313" key="11">
    <source>
        <dbReference type="Proteomes" id="UP000019763"/>
    </source>
</evidence>
<dbReference type="Pfam" id="PF00085">
    <property type="entry name" value="Thioredoxin"/>
    <property type="match status" value="1"/>
</dbReference>
<protein>
    <recommendedName>
        <fullName evidence="4">protein disulfide-isomerase</fullName>
        <ecNumber evidence="4">5.3.4.1</ecNumber>
    </recommendedName>
</protein>
<dbReference type="PANTHER" id="PTHR18929">
    <property type="entry name" value="PROTEIN DISULFIDE ISOMERASE"/>
    <property type="match status" value="1"/>
</dbReference>
<accession>A0A023BD87</accession>
<evidence type="ECO:0000256" key="6">
    <source>
        <dbReference type="ARBA" id="ARBA00023235"/>
    </source>
</evidence>
<sequence length="384" mass="43959">MHKRYIFLIALSGISLLTSAYYALSLYTRPRHYDVLPQSSLQKAAAFKARQKNRLRRLNKCQQLPVTEWKANSRFWIHPLCRYAAIFFSEDEPSRLMPIGKPPSLAAKVQEQMGVTAEETIRRQQDPQNPLDIGMDLMRIWVQSPDTLGVLDFLLGSDFKDQHWPSIVVIDGFTGLKYLWDAPKPTGPDGKNHSEKKNDPEGEANGHPPSQVDKRNDEGLGAVSWLQALKGGRLKPYQKNELLESMPVEGGSDVELAPMDINGVFFDRYLANRTARQSLKEKEWFVTFHAPWCGHCRRFLAQYEPAVKAIVQRTKRQIGFYKLDVTANDVADPAFRITRVPTTLWFDRVHDSFVELRERTHVVEGLHTFLHQHSSVQLAPDNEL</sequence>
<evidence type="ECO:0000256" key="8">
    <source>
        <dbReference type="SAM" id="MobiDB-lite"/>
    </source>
</evidence>
<dbReference type="CDD" id="cd02961">
    <property type="entry name" value="PDI_a_family"/>
    <property type="match status" value="1"/>
</dbReference>
<evidence type="ECO:0000256" key="5">
    <source>
        <dbReference type="ARBA" id="ARBA00022824"/>
    </source>
</evidence>
<dbReference type="GeneID" id="22910482"/>
<comment type="subcellular location">
    <subcellularLocation>
        <location evidence="2">Endoplasmic reticulum lumen</location>
    </subcellularLocation>
</comment>
<dbReference type="GO" id="GO:0006457">
    <property type="term" value="P:protein folding"/>
    <property type="evidence" value="ECO:0007669"/>
    <property type="project" value="TreeGrafter"/>
</dbReference>
<dbReference type="PROSITE" id="PS51352">
    <property type="entry name" value="THIOREDOXIN_2"/>
    <property type="match status" value="1"/>
</dbReference>
<evidence type="ECO:0000256" key="7">
    <source>
        <dbReference type="ARBA" id="ARBA00023284"/>
    </source>
</evidence>
<dbReference type="Proteomes" id="UP000019763">
    <property type="component" value="Unassembled WGS sequence"/>
</dbReference>
<keyword evidence="7" id="KW-0676">Redox-active center</keyword>
<reference evidence="10" key="1">
    <citation type="submission" date="2013-12" db="EMBL/GenBank/DDBJ databases">
        <authorList>
            <person name="Omoto C.K."/>
            <person name="Sibley D."/>
            <person name="Venepally P."/>
            <person name="Hadjithomas M."/>
            <person name="Karamycheva S."/>
            <person name="Brunk B."/>
            <person name="Roos D."/>
            <person name="Caler E."/>
            <person name="Lorenzi H."/>
        </authorList>
    </citation>
    <scope>NUCLEOTIDE SEQUENCE</scope>
</reference>
<gene>
    <name evidence="10" type="ORF">GNI_005530</name>
</gene>
<dbReference type="GO" id="GO:0034976">
    <property type="term" value="P:response to endoplasmic reticulum stress"/>
    <property type="evidence" value="ECO:0007669"/>
    <property type="project" value="TreeGrafter"/>
</dbReference>
<keyword evidence="5" id="KW-0256">Endoplasmic reticulum</keyword>
<organism evidence="10 11">
    <name type="scientific">Gregarina niphandrodes</name>
    <name type="common">Septate eugregarine</name>
    <dbReference type="NCBI Taxonomy" id="110365"/>
    <lineage>
        <taxon>Eukaryota</taxon>
        <taxon>Sar</taxon>
        <taxon>Alveolata</taxon>
        <taxon>Apicomplexa</taxon>
        <taxon>Conoidasida</taxon>
        <taxon>Gregarinasina</taxon>
        <taxon>Eugregarinorida</taxon>
        <taxon>Gregarinidae</taxon>
        <taxon>Gregarina</taxon>
    </lineage>
</organism>
<dbReference type="RefSeq" id="XP_011128620.1">
    <property type="nucleotide sequence ID" value="XM_011130318.1"/>
</dbReference>
<feature type="domain" description="Thioredoxin" evidence="9">
    <location>
        <begin position="245"/>
        <end position="375"/>
    </location>
</feature>
<evidence type="ECO:0000256" key="1">
    <source>
        <dbReference type="ARBA" id="ARBA00001182"/>
    </source>
</evidence>
<evidence type="ECO:0000256" key="3">
    <source>
        <dbReference type="ARBA" id="ARBA00006347"/>
    </source>
</evidence>
<dbReference type="SUPFAM" id="SSF52833">
    <property type="entry name" value="Thioredoxin-like"/>
    <property type="match status" value="1"/>
</dbReference>
<dbReference type="EC" id="5.3.4.1" evidence="4"/>
<keyword evidence="11" id="KW-1185">Reference proteome</keyword>
<evidence type="ECO:0000256" key="2">
    <source>
        <dbReference type="ARBA" id="ARBA00004319"/>
    </source>
</evidence>
<comment type="caution">
    <text evidence="10">The sequence shown here is derived from an EMBL/GenBank/DDBJ whole genome shotgun (WGS) entry which is preliminary data.</text>
</comment>
<dbReference type="PROSITE" id="PS00194">
    <property type="entry name" value="THIOREDOXIN_1"/>
    <property type="match status" value="1"/>
</dbReference>
<keyword evidence="6" id="KW-0413">Isomerase</keyword>
<dbReference type="EMBL" id="AFNH02000041">
    <property type="protein sequence ID" value="EZG88153.1"/>
    <property type="molecule type" value="Genomic_DNA"/>
</dbReference>
<dbReference type="GO" id="GO:0005788">
    <property type="term" value="C:endoplasmic reticulum lumen"/>
    <property type="evidence" value="ECO:0007669"/>
    <property type="project" value="UniProtKB-SubCell"/>
</dbReference>
<comment type="similarity">
    <text evidence="3">Belongs to the protein disulfide isomerase family.</text>
</comment>
<dbReference type="GO" id="GO:0003756">
    <property type="term" value="F:protein disulfide isomerase activity"/>
    <property type="evidence" value="ECO:0007669"/>
    <property type="project" value="UniProtKB-EC"/>
</dbReference>
<dbReference type="InterPro" id="IPR036249">
    <property type="entry name" value="Thioredoxin-like_sf"/>
</dbReference>
<dbReference type="AlphaFoldDB" id="A0A023BD87"/>
<dbReference type="OrthoDB" id="10264505at2759"/>
<feature type="compositionally biased region" description="Basic and acidic residues" evidence="8">
    <location>
        <begin position="190"/>
        <end position="200"/>
    </location>
</feature>